<comment type="caution">
    <text evidence="2">The sequence shown here is derived from an EMBL/GenBank/DDBJ whole genome shotgun (WGS) entry which is preliminary data.</text>
</comment>
<proteinExistence type="predicted"/>
<gene>
    <name evidence="2" type="ORF">R3W88_033005</name>
</gene>
<evidence type="ECO:0000313" key="2">
    <source>
        <dbReference type="EMBL" id="KAK4707458.1"/>
    </source>
</evidence>
<dbReference type="SUPFAM" id="SSF53098">
    <property type="entry name" value="Ribonuclease H-like"/>
    <property type="match status" value="1"/>
</dbReference>
<dbReference type="InterPro" id="IPR036397">
    <property type="entry name" value="RNaseH_sf"/>
</dbReference>
<dbReference type="EMBL" id="JAWPEI010000014">
    <property type="protein sequence ID" value="KAK4707458.1"/>
    <property type="molecule type" value="Genomic_DNA"/>
</dbReference>
<dbReference type="Pfam" id="PF13966">
    <property type="entry name" value="zf-RVT"/>
    <property type="match status" value="1"/>
</dbReference>
<accession>A0AAV9K3E5</accession>
<reference evidence="2 3" key="1">
    <citation type="submission" date="2023-10" db="EMBL/GenBank/DDBJ databases">
        <title>Genome-Wide Identification Analysis in wild type Solanum Pinnatisectum Reveals Some Genes Defensing Phytophthora Infestans.</title>
        <authorList>
            <person name="Sun C."/>
        </authorList>
    </citation>
    <scope>NUCLEOTIDE SEQUENCE [LARGE SCALE GENOMIC DNA]</scope>
    <source>
        <strain evidence="2">LQN</strain>
        <tissue evidence="2">Leaf</tissue>
    </source>
</reference>
<feature type="domain" description="RNase H type-1" evidence="1">
    <location>
        <begin position="252"/>
        <end position="382"/>
    </location>
</feature>
<dbReference type="PROSITE" id="PS50879">
    <property type="entry name" value="RNASE_H_1"/>
    <property type="match status" value="1"/>
</dbReference>
<keyword evidence="3" id="KW-1185">Reference proteome</keyword>
<name>A0AAV9K3E5_9SOLN</name>
<dbReference type="GO" id="GO:0003676">
    <property type="term" value="F:nucleic acid binding"/>
    <property type="evidence" value="ECO:0007669"/>
    <property type="project" value="InterPro"/>
</dbReference>
<dbReference type="PANTHER" id="PTHR47723:SF7">
    <property type="entry name" value="RNASE H FAMILY PROTEIN"/>
    <property type="match status" value="1"/>
</dbReference>
<evidence type="ECO:0000313" key="3">
    <source>
        <dbReference type="Proteomes" id="UP001311915"/>
    </source>
</evidence>
<evidence type="ECO:0000259" key="1">
    <source>
        <dbReference type="PROSITE" id="PS50879"/>
    </source>
</evidence>
<dbReference type="GO" id="GO:0004523">
    <property type="term" value="F:RNA-DNA hybrid ribonuclease activity"/>
    <property type="evidence" value="ECO:0007669"/>
    <property type="project" value="InterPro"/>
</dbReference>
<dbReference type="AlphaFoldDB" id="A0AAV9K3E5"/>
<dbReference type="Proteomes" id="UP001311915">
    <property type="component" value="Unassembled WGS sequence"/>
</dbReference>
<dbReference type="InterPro" id="IPR026960">
    <property type="entry name" value="RVT-Znf"/>
</dbReference>
<dbReference type="PANTHER" id="PTHR47723">
    <property type="entry name" value="OS05G0353850 PROTEIN"/>
    <property type="match status" value="1"/>
</dbReference>
<protein>
    <recommendedName>
        <fullName evidence="1">RNase H type-1 domain-containing protein</fullName>
    </recommendedName>
</protein>
<dbReference type="InterPro" id="IPR002156">
    <property type="entry name" value="RNaseH_domain"/>
</dbReference>
<dbReference type="CDD" id="cd06222">
    <property type="entry name" value="RNase_H_like"/>
    <property type="match status" value="1"/>
</dbReference>
<sequence>MDIQEETTNLQEGEPKGRELSHVMNGSCSFWWDNWLGVGPMAQYTVVSNRFNNDKVSDFIEDGQWNRDKVIQAAPHNQVHNILSTQLQAIRGKLPTNEKLLRFGIEPGVCYCCYSPGLDTIEHIFNSGNFAKQVWKYFANSLGIQTDYLPLRNMIMRWWSCTYNNEAHQLILQVIPIFICWNLWKNRCAVKYGGKQSNMARVKHLVILDSFKLLQTKFPYISWPLGWNKICTLLENCTHETRVTTIQWIKPPDSWVKINTDGSALNNPGWIGAGGIPRNQTGEFILALSVSLGQGTNNQAEIEAANFGLTWCVQLNYKNVILEVDSQLLADWFSNKAVVPWAISAHLQKLHQLATHFTHFKFIHTFREANFVADSLSKHNHHISNP</sequence>
<dbReference type="InterPro" id="IPR044730">
    <property type="entry name" value="RNase_H-like_dom_plant"/>
</dbReference>
<dbReference type="InterPro" id="IPR012337">
    <property type="entry name" value="RNaseH-like_sf"/>
</dbReference>
<organism evidence="2 3">
    <name type="scientific">Solanum pinnatisectum</name>
    <name type="common">tansyleaf nightshade</name>
    <dbReference type="NCBI Taxonomy" id="50273"/>
    <lineage>
        <taxon>Eukaryota</taxon>
        <taxon>Viridiplantae</taxon>
        <taxon>Streptophyta</taxon>
        <taxon>Embryophyta</taxon>
        <taxon>Tracheophyta</taxon>
        <taxon>Spermatophyta</taxon>
        <taxon>Magnoliopsida</taxon>
        <taxon>eudicotyledons</taxon>
        <taxon>Gunneridae</taxon>
        <taxon>Pentapetalae</taxon>
        <taxon>asterids</taxon>
        <taxon>lamiids</taxon>
        <taxon>Solanales</taxon>
        <taxon>Solanaceae</taxon>
        <taxon>Solanoideae</taxon>
        <taxon>Solaneae</taxon>
        <taxon>Solanum</taxon>
    </lineage>
</organism>
<dbReference type="Gene3D" id="3.30.420.10">
    <property type="entry name" value="Ribonuclease H-like superfamily/Ribonuclease H"/>
    <property type="match status" value="1"/>
</dbReference>
<dbReference type="Pfam" id="PF13456">
    <property type="entry name" value="RVT_3"/>
    <property type="match status" value="1"/>
</dbReference>
<dbReference type="InterPro" id="IPR053151">
    <property type="entry name" value="RNase_H-like"/>
</dbReference>